<gene>
    <name evidence="2" type="ORF">PBV87_08310</name>
</gene>
<dbReference type="Gene3D" id="2.40.160.200">
    <property type="entry name" value="LURP1-related"/>
    <property type="match status" value="1"/>
</dbReference>
<dbReference type="AlphaFoldDB" id="A0AA42J0S2"/>
<dbReference type="InterPro" id="IPR025659">
    <property type="entry name" value="Tubby-like_C"/>
</dbReference>
<comment type="similarity">
    <text evidence="1">Belongs to the LOR family.</text>
</comment>
<dbReference type="EMBL" id="JAQIFT010000036">
    <property type="protein sequence ID" value="MDA3731478.1"/>
    <property type="molecule type" value="Genomic_DNA"/>
</dbReference>
<dbReference type="InterPro" id="IPR038595">
    <property type="entry name" value="LOR_sf"/>
</dbReference>
<protein>
    <submittedName>
        <fullName evidence="2">LURP-one-related family protein</fullName>
    </submittedName>
</protein>
<dbReference type="RefSeq" id="WP_271011862.1">
    <property type="nucleotide sequence ID" value="NZ_JAQIFT010000036.1"/>
</dbReference>
<evidence type="ECO:0000313" key="2">
    <source>
        <dbReference type="EMBL" id="MDA3731478.1"/>
    </source>
</evidence>
<evidence type="ECO:0000313" key="3">
    <source>
        <dbReference type="Proteomes" id="UP001169242"/>
    </source>
</evidence>
<comment type="caution">
    <text evidence="2">The sequence shown here is derived from an EMBL/GenBank/DDBJ whole genome shotgun (WGS) entry which is preliminary data.</text>
</comment>
<dbReference type="Proteomes" id="UP001169242">
    <property type="component" value="Unassembled WGS sequence"/>
</dbReference>
<sequence length="158" mass="18087">MKMLFKQRFFSWLDSYDIYGEDGRTLYTVKGKMAWGHCLEVYDASGAHIATLKEEVLTWMPRFRMYLGGVHVGDIKKEFTFFKPSFVLECNGWKVAGNFLEWDYEITEDNGSAIAWVSKQFFNFTDTYSIEVANQEHALMSLMIVLAIDAAKCSGGNA</sequence>
<reference evidence="2" key="1">
    <citation type="journal article" date="2023" name="Int. J. Syst. Evol. Microbiol.">
        <title>&lt;i&gt;Holtiella tumoricola&lt;/i&gt; gen. nov. sp. nov., isolated from a human clinical sample.</title>
        <authorList>
            <person name="Allen-Vercoe E."/>
            <person name="Daigneault M.C."/>
            <person name="Vancuren S.J."/>
            <person name="Cochrane K."/>
            <person name="O'Neal L.L."/>
            <person name="Sankaranarayanan K."/>
            <person name="Lawson P.A."/>
        </authorList>
    </citation>
    <scope>NUCLEOTIDE SEQUENCE</scope>
    <source>
        <strain evidence="2">CC70A</strain>
    </source>
</reference>
<keyword evidence="3" id="KW-1185">Reference proteome</keyword>
<evidence type="ECO:0000256" key="1">
    <source>
        <dbReference type="ARBA" id="ARBA00005437"/>
    </source>
</evidence>
<dbReference type="InterPro" id="IPR007612">
    <property type="entry name" value="LOR"/>
</dbReference>
<dbReference type="SUPFAM" id="SSF54518">
    <property type="entry name" value="Tubby C-terminal domain-like"/>
    <property type="match status" value="1"/>
</dbReference>
<dbReference type="Pfam" id="PF04525">
    <property type="entry name" value="LOR"/>
    <property type="match status" value="1"/>
</dbReference>
<accession>A0AA42J0S2</accession>
<proteinExistence type="inferred from homology"/>
<organism evidence="2 3">
    <name type="scientific">Holtiella tumoricola</name>
    <dbReference type="NCBI Taxonomy" id="3018743"/>
    <lineage>
        <taxon>Bacteria</taxon>
        <taxon>Bacillati</taxon>
        <taxon>Bacillota</taxon>
        <taxon>Clostridia</taxon>
        <taxon>Lachnospirales</taxon>
        <taxon>Cellulosilyticaceae</taxon>
        <taxon>Holtiella</taxon>
    </lineage>
</organism>
<name>A0AA42J0S2_9FIRM</name>